<feature type="chain" id="PRO_5045249649" evidence="3">
    <location>
        <begin position="25"/>
        <end position="516"/>
    </location>
</feature>
<comment type="caution">
    <text evidence="4">The sequence shown here is derived from an EMBL/GenBank/DDBJ whole genome shotgun (WGS) entry which is preliminary data.</text>
</comment>
<feature type="region of interest" description="Disordered" evidence="1">
    <location>
        <begin position="459"/>
        <end position="487"/>
    </location>
</feature>
<reference evidence="4" key="1">
    <citation type="submission" date="2022-11" db="EMBL/GenBank/DDBJ databases">
        <authorList>
            <person name="Somphong A."/>
            <person name="Phongsopitanun W."/>
        </authorList>
    </citation>
    <scope>NUCLEOTIDE SEQUENCE</scope>
    <source>
        <strain evidence="4">Pm04-4</strain>
    </source>
</reference>
<accession>A0ABT4AYA3</accession>
<organism evidence="4 5">
    <name type="scientific">Paractinoplanes pyxinae</name>
    <dbReference type="NCBI Taxonomy" id="2997416"/>
    <lineage>
        <taxon>Bacteria</taxon>
        <taxon>Bacillati</taxon>
        <taxon>Actinomycetota</taxon>
        <taxon>Actinomycetes</taxon>
        <taxon>Micromonosporales</taxon>
        <taxon>Micromonosporaceae</taxon>
        <taxon>Paractinoplanes</taxon>
    </lineage>
</organism>
<proteinExistence type="predicted"/>
<feature type="compositionally biased region" description="Gly residues" evidence="1">
    <location>
        <begin position="463"/>
        <end position="486"/>
    </location>
</feature>
<dbReference type="RefSeq" id="WP_267562330.1">
    <property type="nucleotide sequence ID" value="NZ_JAPNTZ010000003.1"/>
</dbReference>
<evidence type="ECO:0000256" key="1">
    <source>
        <dbReference type="SAM" id="MobiDB-lite"/>
    </source>
</evidence>
<keyword evidence="3" id="KW-0732">Signal</keyword>
<keyword evidence="2" id="KW-0812">Transmembrane</keyword>
<dbReference type="Proteomes" id="UP001151002">
    <property type="component" value="Unassembled WGS sequence"/>
</dbReference>
<name>A0ABT4AYA3_9ACTN</name>
<protein>
    <submittedName>
        <fullName evidence="4">Uncharacterized protein</fullName>
    </submittedName>
</protein>
<feature type="region of interest" description="Disordered" evidence="1">
    <location>
        <begin position="263"/>
        <end position="303"/>
    </location>
</feature>
<evidence type="ECO:0000256" key="3">
    <source>
        <dbReference type="SAM" id="SignalP"/>
    </source>
</evidence>
<keyword evidence="5" id="KW-1185">Reference proteome</keyword>
<feature type="signal peptide" evidence="3">
    <location>
        <begin position="1"/>
        <end position="24"/>
    </location>
</feature>
<dbReference type="EMBL" id="JAPNTZ010000003">
    <property type="protein sequence ID" value="MCY1138343.1"/>
    <property type="molecule type" value="Genomic_DNA"/>
</dbReference>
<feature type="transmembrane region" description="Helical" evidence="2">
    <location>
        <begin position="495"/>
        <end position="513"/>
    </location>
</feature>
<keyword evidence="2" id="KW-1133">Transmembrane helix</keyword>
<evidence type="ECO:0000313" key="4">
    <source>
        <dbReference type="EMBL" id="MCY1138343.1"/>
    </source>
</evidence>
<sequence>MRRLASAALIVLLAALIAPAPAQAAATPWKLSLGRGSVVPGATGVLRLSVDTANAARVKYDLVFDITAAQGRITLKPGFPVPCTTTATTVTCAQDDRGFSGGMEVTAEPDAPVGTVITLPARIVAGGRTVASATGTVTIAEAVSLTNVQAQDDVSIATGATGQLAAGLRNTGDTPITGVVLQLQTAVGMRTPDFANCSPIEGRGAVMPTAGAACLFEGALTPGQEYRLATPWPLTATDAVWAPTQWLSSFSWFTAQDWIDQGRPLPGGDGDTELGLTPAPAPVTETVPQTDVDTEGNPTNADEWNLLVTGRNNSTFTVRGDEATGKVGQTVTVRTSVRNNGPARMESWGNAFAPYLTVTVTPPAGTKVVGHSPLCQPFNVDYPTPGVPWPDGADFNDGKYYCWTGMFEGLPYFPGETVNFDFKLRIDKPGTLRGQIRTVLTPVDAPRITQEEPIVVTATGAPATGGGNDGGDDGGGGGEGGGGGLPITGSDTTTVALIGLALLLVGTCARLATHRR</sequence>
<evidence type="ECO:0000256" key="2">
    <source>
        <dbReference type="SAM" id="Phobius"/>
    </source>
</evidence>
<evidence type="ECO:0000313" key="5">
    <source>
        <dbReference type="Proteomes" id="UP001151002"/>
    </source>
</evidence>
<keyword evidence="2" id="KW-0472">Membrane</keyword>
<gene>
    <name evidence="4" type="ORF">OWR29_10070</name>
</gene>